<accession>A0A8S1HVE2</accession>
<evidence type="ECO:0000313" key="1">
    <source>
        <dbReference type="EMBL" id="CAD6199301.1"/>
    </source>
</evidence>
<dbReference type="AlphaFoldDB" id="A0A8S1HVE2"/>
<name>A0A8S1HVE2_9PELO</name>
<comment type="caution">
    <text evidence="1">The sequence shown here is derived from an EMBL/GenBank/DDBJ whole genome shotgun (WGS) entry which is preliminary data.</text>
</comment>
<proteinExistence type="predicted"/>
<dbReference type="Proteomes" id="UP000835052">
    <property type="component" value="Unassembled WGS sequence"/>
</dbReference>
<organism evidence="1 2">
    <name type="scientific">Caenorhabditis auriculariae</name>
    <dbReference type="NCBI Taxonomy" id="2777116"/>
    <lineage>
        <taxon>Eukaryota</taxon>
        <taxon>Metazoa</taxon>
        <taxon>Ecdysozoa</taxon>
        <taxon>Nematoda</taxon>
        <taxon>Chromadorea</taxon>
        <taxon>Rhabditida</taxon>
        <taxon>Rhabditina</taxon>
        <taxon>Rhabditomorpha</taxon>
        <taxon>Rhabditoidea</taxon>
        <taxon>Rhabditidae</taxon>
        <taxon>Peloderinae</taxon>
        <taxon>Caenorhabditis</taxon>
    </lineage>
</organism>
<reference evidence="1" key="1">
    <citation type="submission" date="2020-10" db="EMBL/GenBank/DDBJ databases">
        <authorList>
            <person name="Kikuchi T."/>
        </authorList>
    </citation>
    <scope>NUCLEOTIDE SEQUENCE</scope>
    <source>
        <strain evidence="1">NKZ352</strain>
    </source>
</reference>
<dbReference type="EMBL" id="CAJGYM010000165">
    <property type="protein sequence ID" value="CAD6199301.1"/>
    <property type="molecule type" value="Genomic_DNA"/>
</dbReference>
<protein>
    <submittedName>
        <fullName evidence="1">Uncharacterized protein</fullName>
    </submittedName>
</protein>
<sequence>MLLSHFITSTSRSYCRSLMGQYSDVRQPWTSWALYCSNMGKQFIRWYYHHIIPTPAVTPRLIGQRLWTVTRADD</sequence>
<evidence type="ECO:0000313" key="2">
    <source>
        <dbReference type="Proteomes" id="UP000835052"/>
    </source>
</evidence>
<keyword evidence="2" id="KW-1185">Reference proteome</keyword>
<gene>
    <name evidence="1" type="ORF">CAUJ_LOCUS15204</name>
</gene>